<reference evidence="1" key="1">
    <citation type="submission" date="2021-04" db="EMBL/GenBank/DDBJ databases">
        <title>The genome sequence of Ideonella sp. 4Y11.</title>
        <authorList>
            <person name="Liu Y."/>
        </authorList>
    </citation>
    <scope>NUCLEOTIDE SEQUENCE</scope>
    <source>
        <strain evidence="1">4Y11</strain>
    </source>
</reference>
<dbReference type="Proteomes" id="UP000678374">
    <property type="component" value="Unassembled WGS sequence"/>
</dbReference>
<comment type="caution">
    <text evidence="1">The sequence shown here is derived from an EMBL/GenBank/DDBJ whole genome shotgun (WGS) entry which is preliminary data.</text>
</comment>
<protein>
    <submittedName>
        <fullName evidence="1">Uncharacterized protein</fullName>
    </submittedName>
</protein>
<sequence length="319" mass="35017">MRHSWWVLGLWALGVQAVWAATPWGSERLSGAELSRMPLPMVKAYVRERIAQQRLRGERAGADTTPPELTRLSVAPQSVAGEAMLVDIRASDKGSGIMRLGLYGGERGQEVSLAYDFPAPRWSLAETLSGEVSRYTPPGPVTLSWAFLEDKAGNFVEYEGEALTRLGPLQTTVINPLGGDRTPPELVRGVIETPRTRLSRTTPGSDDARYVRATLTVRDLGDPQVAGPAMSYLYFCTLDGQSCFGMRSDWPGPGVAQAALHFGGQPHADAVRPGVHYLREVALRDHAWLWRTYTSLRFPEGTDDLSAWFPEGDSILVKP</sequence>
<keyword evidence="2" id="KW-1185">Reference proteome</keyword>
<accession>A0A940YFT7</accession>
<evidence type="ECO:0000313" key="1">
    <source>
        <dbReference type="EMBL" id="MBQ0959360.1"/>
    </source>
</evidence>
<organism evidence="1 2">
    <name type="scientific">Ideonella aquatica</name>
    <dbReference type="NCBI Taxonomy" id="2824119"/>
    <lineage>
        <taxon>Bacteria</taxon>
        <taxon>Pseudomonadati</taxon>
        <taxon>Pseudomonadota</taxon>
        <taxon>Betaproteobacteria</taxon>
        <taxon>Burkholderiales</taxon>
        <taxon>Sphaerotilaceae</taxon>
        <taxon>Ideonella</taxon>
    </lineage>
</organism>
<name>A0A940YFT7_9BURK</name>
<dbReference type="EMBL" id="JAGQDE010000007">
    <property type="protein sequence ID" value="MBQ0959360.1"/>
    <property type="molecule type" value="Genomic_DNA"/>
</dbReference>
<dbReference type="RefSeq" id="WP_210801989.1">
    <property type="nucleotide sequence ID" value="NZ_JAGQDE010000007.1"/>
</dbReference>
<proteinExistence type="predicted"/>
<dbReference type="AlphaFoldDB" id="A0A940YFT7"/>
<gene>
    <name evidence="1" type="ORF">KAK06_10400</name>
</gene>
<evidence type="ECO:0000313" key="2">
    <source>
        <dbReference type="Proteomes" id="UP000678374"/>
    </source>
</evidence>